<dbReference type="AlphaFoldDB" id="A0A1H2K4Z2"/>
<feature type="binding site" evidence="3">
    <location>
        <position position="120"/>
    </location>
    <ligand>
        <name>substrate</name>
    </ligand>
</feature>
<feature type="binding site" evidence="3">
    <location>
        <position position="147"/>
    </location>
    <ligand>
        <name>a divalent metal cation</name>
        <dbReference type="ChEBI" id="CHEBI:60240"/>
    </ligand>
</feature>
<dbReference type="InterPro" id="IPR005511">
    <property type="entry name" value="SMP-30"/>
</dbReference>
<dbReference type="Pfam" id="PF08450">
    <property type="entry name" value="SGL"/>
    <property type="match status" value="1"/>
</dbReference>
<organism evidence="5 6">
    <name type="scientific">Jiangella alkaliphila</name>
    <dbReference type="NCBI Taxonomy" id="419479"/>
    <lineage>
        <taxon>Bacteria</taxon>
        <taxon>Bacillati</taxon>
        <taxon>Actinomycetota</taxon>
        <taxon>Actinomycetes</taxon>
        <taxon>Jiangellales</taxon>
        <taxon>Jiangellaceae</taxon>
        <taxon>Jiangella</taxon>
    </lineage>
</organism>
<evidence type="ECO:0000256" key="1">
    <source>
        <dbReference type="ARBA" id="ARBA00008853"/>
    </source>
</evidence>
<evidence type="ECO:0000259" key="4">
    <source>
        <dbReference type="Pfam" id="PF08450"/>
    </source>
</evidence>
<feature type="domain" description="SMP-30/Gluconolactonase/LRE-like region" evidence="4">
    <location>
        <begin position="16"/>
        <end position="255"/>
    </location>
</feature>
<dbReference type="STRING" id="419479.SAMN04488563_3410"/>
<dbReference type="Proteomes" id="UP000182977">
    <property type="component" value="Chromosome I"/>
</dbReference>
<dbReference type="OrthoDB" id="2633250at2"/>
<dbReference type="PANTHER" id="PTHR10907">
    <property type="entry name" value="REGUCALCIN"/>
    <property type="match status" value="1"/>
</dbReference>
<dbReference type="RefSeq" id="WP_052762337.1">
    <property type="nucleotide sequence ID" value="NZ_KQ061224.1"/>
</dbReference>
<gene>
    <name evidence="5" type="ORF">SAMN04488563_3410</name>
</gene>
<keyword evidence="3" id="KW-0479">Metal-binding</keyword>
<proteinExistence type="inferred from homology"/>
<dbReference type="GO" id="GO:0005509">
    <property type="term" value="F:calcium ion binding"/>
    <property type="evidence" value="ECO:0007669"/>
    <property type="project" value="TreeGrafter"/>
</dbReference>
<dbReference type="EMBL" id="LT629791">
    <property type="protein sequence ID" value="SDU63521.1"/>
    <property type="molecule type" value="Genomic_DNA"/>
</dbReference>
<accession>A0A1H2K4Z2</accession>
<dbReference type="Gene3D" id="2.120.10.30">
    <property type="entry name" value="TolB, C-terminal domain"/>
    <property type="match status" value="1"/>
</dbReference>
<dbReference type="PRINTS" id="PR01790">
    <property type="entry name" value="SMP30FAMILY"/>
</dbReference>
<feature type="binding site" evidence="3">
    <location>
        <position position="197"/>
    </location>
    <ligand>
        <name>a divalent metal cation</name>
        <dbReference type="ChEBI" id="CHEBI:60240"/>
    </ligand>
</feature>
<dbReference type="SUPFAM" id="SSF63829">
    <property type="entry name" value="Calcium-dependent phosphotriesterase"/>
    <property type="match status" value="1"/>
</dbReference>
<dbReference type="InterPro" id="IPR013658">
    <property type="entry name" value="SGL"/>
</dbReference>
<reference evidence="6" key="1">
    <citation type="submission" date="2016-10" db="EMBL/GenBank/DDBJ databases">
        <authorList>
            <person name="Varghese N."/>
            <person name="Submissions S."/>
        </authorList>
    </citation>
    <scope>NUCLEOTIDE SEQUENCE [LARGE SCALE GENOMIC DNA]</scope>
    <source>
        <strain evidence="6">DSM 45079</strain>
    </source>
</reference>
<evidence type="ECO:0000256" key="3">
    <source>
        <dbReference type="PIRSR" id="PIRSR605511-2"/>
    </source>
</evidence>
<evidence type="ECO:0000313" key="6">
    <source>
        <dbReference type="Proteomes" id="UP000182977"/>
    </source>
</evidence>
<feature type="binding site" evidence="3">
    <location>
        <position position="102"/>
    </location>
    <ligand>
        <name>substrate</name>
    </ligand>
</feature>
<protein>
    <submittedName>
        <fullName evidence="5">Sugar lactone lactonase YvrE</fullName>
    </submittedName>
</protein>
<feature type="active site" description="Proton donor/acceptor" evidence="2">
    <location>
        <position position="197"/>
    </location>
</feature>
<comment type="similarity">
    <text evidence="1">Belongs to the SMP-30/CGR1 family.</text>
</comment>
<comment type="cofactor">
    <cofactor evidence="3">
        <name>Zn(2+)</name>
        <dbReference type="ChEBI" id="CHEBI:29105"/>
    </cofactor>
    <text evidence="3">Binds 1 divalent metal cation per subunit.</text>
</comment>
<feature type="binding site" evidence="3">
    <location>
        <position position="18"/>
    </location>
    <ligand>
        <name>a divalent metal cation</name>
        <dbReference type="ChEBI" id="CHEBI:60240"/>
    </ligand>
</feature>
<dbReference type="GO" id="GO:0004341">
    <property type="term" value="F:gluconolactonase activity"/>
    <property type="evidence" value="ECO:0007669"/>
    <property type="project" value="TreeGrafter"/>
</dbReference>
<dbReference type="PANTHER" id="PTHR10907:SF47">
    <property type="entry name" value="REGUCALCIN"/>
    <property type="match status" value="1"/>
</dbReference>
<keyword evidence="6" id="KW-1185">Reference proteome</keyword>
<evidence type="ECO:0000313" key="5">
    <source>
        <dbReference type="EMBL" id="SDU63521.1"/>
    </source>
</evidence>
<sequence>MIGHHAQHAIRCQAEVGEGPLYDAHAETLYWVDIPAGHLWRWSRAERSMVYQAIGEPLGSVALIEGGGLLLATRRGILVQPTWSDLPRLWSAVETDLATQFNDGKCDSRGRFVAGTAAVDPRFTGSLYRVDHDGSTHRLFGDIGMSNGLDWSPDDAYFYHVDTLSQTVRRYEWDADEGVPHHPVPFIEIPPGDGLPDGLCVDSEGCLWLAVWGGGEVRRYAPDGRPLGAISVPTPNVTSCTFGGPRGTTLFITTAALAAPGHGGAGRFAGDVFVATTPVTGQRRPPFPRAGIPAELLEPRAPEF</sequence>
<keyword evidence="3" id="KW-0862">Zinc</keyword>
<evidence type="ECO:0000256" key="2">
    <source>
        <dbReference type="PIRSR" id="PIRSR605511-1"/>
    </source>
</evidence>
<dbReference type="InterPro" id="IPR011042">
    <property type="entry name" value="6-blade_b-propeller_TolB-like"/>
</dbReference>
<dbReference type="GO" id="GO:0019853">
    <property type="term" value="P:L-ascorbic acid biosynthetic process"/>
    <property type="evidence" value="ECO:0007669"/>
    <property type="project" value="TreeGrafter"/>
</dbReference>
<name>A0A1H2K4Z2_9ACTN</name>